<feature type="domain" description="PglD N-terminal" evidence="4">
    <location>
        <begin position="9"/>
        <end position="78"/>
    </location>
</feature>
<reference evidence="5 6" key="1">
    <citation type="submission" date="2012-04" db="EMBL/GenBank/DDBJ databases">
        <title>The Genome Sequence of Afipia clevelandensis ATCC 49720.</title>
        <authorList>
            <consortium name="The Broad Institute Genome Sequencing Platform"/>
            <person name="Earl A."/>
            <person name="Ward D."/>
            <person name="Feldgarden M."/>
            <person name="Gevers D."/>
            <person name="Huys G."/>
            <person name="Walker B."/>
            <person name="Young S.K."/>
            <person name="Zeng Q."/>
            <person name="Gargeya S."/>
            <person name="Fitzgerald M."/>
            <person name="Haas B."/>
            <person name="Abouelleil A."/>
            <person name="Alvarado L."/>
            <person name="Arachchi H.M."/>
            <person name="Berlin A."/>
            <person name="Chapman S.B."/>
            <person name="Goldberg J."/>
            <person name="Griggs A."/>
            <person name="Gujja S."/>
            <person name="Hansen M."/>
            <person name="Howarth C."/>
            <person name="Imamovic A."/>
            <person name="Larimer J."/>
            <person name="McCowen C."/>
            <person name="Montmayeur A."/>
            <person name="Murphy C."/>
            <person name="Neiman D."/>
            <person name="Pearson M."/>
            <person name="Priest M."/>
            <person name="Roberts A."/>
            <person name="Saif S."/>
            <person name="Shea T."/>
            <person name="Sisk P."/>
            <person name="Sykes S."/>
            <person name="Wortman J."/>
            <person name="Nusbaum C."/>
            <person name="Birren B."/>
        </authorList>
    </citation>
    <scope>NUCLEOTIDE SEQUENCE [LARGE SCALE GENOMIC DNA]</scope>
    <source>
        <strain evidence="5 6">ATCC 49720</strain>
    </source>
</reference>
<dbReference type="InterPro" id="IPR041561">
    <property type="entry name" value="PglD_N"/>
</dbReference>
<dbReference type="HOGENOM" id="CLU_081811_2_0_5"/>
<dbReference type="RefSeq" id="WP_002712059.1">
    <property type="nucleotide sequence ID" value="NZ_KB375281.1"/>
</dbReference>
<feature type="binding site" evidence="3">
    <location>
        <position position="145"/>
    </location>
    <ligand>
        <name>acetyl-CoA</name>
        <dbReference type="ChEBI" id="CHEBI:57288"/>
    </ligand>
</feature>
<keyword evidence="5" id="KW-0012">Acyltransferase</keyword>
<gene>
    <name evidence="5" type="ORF">HMPREF9696_01193</name>
</gene>
<dbReference type="SUPFAM" id="SSF51161">
    <property type="entry name" value="Trimeric LpxA-like enzymes"/>
    <property type="match status" value="1"/>
</dbReference>
<feature type="binding site" evidence="3">
    <location>
        <position position="69"/>
    </location>
    <ligand>
        <name>substrate</name>
    </ligand>
</feature>
<dbReference type="PANTHER" id="PTHR43300:SF7">
    <property type="entry name" value="UDP-N-ACETYLBACILLOSAMINE N-ACETYLTRANSFERASE"/>
    <property type="match status" value="1"/>
</dbReference>
<evidence type="ECO:0000256" key="1">
    <source>
        <dbReference type="ARBA" id="ARBA00007274"/>
    </source>
</evidence>
<dbReference type="GO" id="GO:0016746">
    <property type="term" value="F:acyltransferase activity"/>
    <property type="evidence" value="ECO:0007669"/>
    <property type="project" value="UniProtKB-KW"/>
</dbReference>
<dbReference type="InterPro" id="IPR011004">
    <property type="entry name" value="Trimer_LpxA-like_sf"/>
</dbReference>
<name>K8PDC2_9BRAD</name>
<evidence type="ECO:0000256" key="3">
    <source>
        <dbReference type="PIRSR" id="PIRSR620019-2"/>
    </source>
</evidence>
<comment type="caution">
    <text evidence="5">The sequence shown here is derived from an EMBL/GenBank/DDBJ whole genome shotgun (WGS) entry which is preliminary data.</text>
</comment>
<keyword evidence="5" id="KW-0808">Transferase</keyword>
<dbReference type="InterPro" id="IPR020019">
    <property type="entry name" value="AcTrfase_PglD-like"/>
</dbReference>
<comment type="similarity">
    <text evidence="1">Belongs to the transferase hexapeptide repeat family.</text>
</comment>
<dbReference type="NCBIfam" id="TIGR03570">
    <property type="entry name" value="NeuD_NnaD"/>
    <property type="match status" value="1"/>
</dbReference>
<dbReference type="PATRIC" id="fig|883079.3.peg.1212"/>
<dbReference type="OrthoDB" id="9815592at2"/>
<dbReference type="Gene3D" id="2.160.10.10">
    <property type="entry name" value="Hexapeptide repeat proteins"/>
    <property type="match status" value="1"/>
</dbReference>
<keyword evidence="6" id="KW-1185">Reference proteome</keyword>
<evidence type="ECO:0000313" key="5">
    <source>
        <dbReference type="EMBL" id="EKS38724.1"/>
    </source>
</evidence>
<proteinExistence type="inferred from homology"/>
<feature type="site" description="Increases basicity of active site His" evidence="2">
    <location>
        <position position="137"/>
    </location>
</feature>
<accession>K8PDC2</accession>
<feature type="active site" description="Proton acceptor" evidence="2">
    <location>
        <position position="136"/>
    </location>
</feature>
<evidence type="ECO:0000256" key="2">
    <source>
        <dbReference type="PIRSR" id="PIRSR620019-1"/>
    </source>
</evidence>
<dbReference type="Proteomes" id="UP000001095">
    <property type="component" value="Unassembled WGS sequence"/>
</dbReference>
<dbReference type="CDD" id="cd03360">
    <property type="entry name" value="LbH_AT_putative"/>
    <property type="match status" value="1"/>
</dbReference>
<protein>
    <submittedName>
        <fullName evidence="5">Sialic acid O-acetyltransferase NeuD family sugar O-acyltransferase</fullName>
    </submittedName>
</protein>
<dbReference type="Gene3D" id="3.40.50.20">
    <property type="match status" value="1"/>
</dbReference>
<dbReference type="PANTHER" id="PTHR43300">
    <property type="entry name" value="ACETYLTRANSFERASE"/>
    <property type="match status" value="1"/>
</dbReference>
<evidence type="ECO:0000313" key="6">
    <source>
        <dbReference type="Proteomes" id="UP000001095"/>
    </source>
</evidence>
<organism evidence="5 6">
    <name type="scientific">Afipia clevelandensis ATCC 49720</name>
    <dbReference type="NCBI Taxonomy" id="883079"/>
    <lineage>
        <taxon>Bacteria</taxon>
        <taxon>Pseudomonadati</taxon>
        <taxon>Pseudomonadota</taxon>
        <taxon>Alphaproteobacteria</taxon>
        <taxon>Hyphomicrobiales</taxon>
        <taxon>Nitrobacteraceae</taxon>
        <taxon>Afipia</taxon>
    </lineage>
</organism>
<dbReference type="EMBL" id="AGWY01000006">
    <property type="protein sequence ID" value="EKS38724.1"/>
    <property type="molecule type" value="Genomic_DNA"/>
</dbReference>
<evidence type="ECO:0000259" key="4">
    <source>
        <dbReference type="Pfam" id="PF17836"/>
    </source>
</evidence>
<dbReference type="InterPro" id="IPR050179">
    <property type="entry name" value="Trans_hexapeptide_repeat"/>
</dbReference>
<dbReference type="AlphaFoldDB" id="K8PDC2"/>
<sequence>MTAAPAGLRIFGFGGHARSVADVALASGIRQLCFADANAREGEKFLGFPIVRTFDGGLPEGWACFPAAGDNKKRQIQVDAIVAGGWPIATVISPSATIGVGSVIGAGTFIGHHAHVGPMAEIGEGCILNTGAIVEHDCIVGKFTHVSVSTVLAGASRLGDFVFAGTGSTIIDKCSVCDDVTLGAGTVVVKPITHSGVYVGVPAERVG</sequence>
<dbReference type="Pfam" id="PF17836">
    <property type="entry name" value="PglD_N"/>
    <property type="match status" value="1"/>
</dbReference>